<dbReference type="HOGENOM" id="CLU_167078_0_0_1"/>
<feature type="signal peptide" evidence="1">
    <location>
        <begin position="1"/>
        <end position="19"/>
    </location>
</feature>
<evidence type="ECO:0000256" key="1">
    <source>
        <dbReference type="SAM" id="SignalP"/>
    </source>
</evidence>
<dbReference type="EMBL" id="KX531956">
    <property type="protein sequence ID" value="ANY27766.1"/>
    <property type="molecule type" value="mRNA"/>
</dbReference>
<evidence type="ECO:0000313" key="2">
    <source>
        <dbReference type="EMBL" id="AHN58084.1"/>
    </source>
</evidence>
<reference evidence="2" key="7">
    <citation type="submission" date="2006-08" db="EMBL/GenBank/DDBJ databases">
        <authorList>
            <person name="Celniker S."/>
            <person name="Carlson J."/>
            <person name="Wan K."/>
            <person name="Frise E."/>
            <person name="Hoskins R."/>
            <person name="Park S."/>
            <person name="Svirskas R."/>
            <person name="Rubin G."/>
        </authorList>
    </citation>
    <scope>NUCLEOTIDE SEQUENCE</scope>
</reference>
<dbReference type="EMBL" id="AE014296">
    <property type="protein sequence ID" value="AHN58084.1"/>
    <property type="molecule type" value="Genomic_DNA"/>
</dbReference>
<reference evidence="2 5" key="9">
    <citation type="journal article" date="2007" name="Science">
        <title>Sequence finishing and mapping of Drosophila melanogaster heterochromatin.</title>
        <authorList>
            <person name="Hoskins R.A."/>
            <person name="Carlson J.W."/>
            <person name="Kennedy C."/>
            <person name="Acevedo D."/>
            <person name="Evans-Holm M."/>
            <person name="Frise E."/>
            <person name="Wan K.H."/>
            <person name="Park S."/>
            <person name="Mendez-Lago M."/>
            <person name="Rossi F."/>
            <person name="Villasante A."/>
            <person name="Dimitri P."/>
            <person name="Karpen G.H."/>
            <person name="Celniker S.E."/>
        </authorList>
    </citation>
    <scope>NUCLEOTIDE SEQUENCE [LARGE SCALE GENOMIC DNA]</scope>
    <source>
        <strain evidence="5">Berkeley</strain>
    </source>
</reference>
<proteinExistence type="evidence at transcript level"/>
<dbReference type="AGR" id="FB:FBgn0287423"/>
<reference evidence="3" key="13">
    <citation type="submission" date="2016-07" db="EMBL/GenBank/DDBJ databases">
        <authorList>
            <person name="Wan K."/>
            <person name="Booth B."/>
            <person name="Spirohn K."/>
            <person name="Hao T."/>
            <person name="Hu Y."/>
            <person name="Calderwood M."/>
            <person name="Hill D."/>
            <person name="Mohr S."/>
            <person name="Vidal M."/>
            <person name="Celniker S."/>
            <person name="Perrimon N."/>
        </authorList>
    </citation>
    <scope>NUCLEOTIDE SEQUENCE</scope>
</reference>
<reference evidence="2" key="10">
    <citation type="journal article" date="2015" name="G3 (Bethesda)">
        <title>Gene Model Annotations for Drosophila melanogaster: Impact of High-Throughput Data.</title>
        <authorList>
            <consortium name="FlyBase Consortium"/>
            <person name="Matthews B.B."/>
            <person name="Dos Santos G."/>
            <person name="Crosby M.A."/>
            <person name="Emmert D.B."/>
            <person name="St Pierre S.E."/>
            <person name="Gramates L.S."/>
            <person name="Zhou P."/>
            <person name="Schroeder A.J."/>
            <person name="Falls K."/>
            <person name="Strelets V."/>
            <person name="Russo S.M."/>
            <person name="Gelbart W.M."/>
            <person name="null"/>
        </authorList>
    </citation>
    <scope>NUCLEOTIDE SEQUENCE</scope>
</reference>
<reference evidence="2 5" key="8">
    <citation type="journal article" date="2007" name="Science">
        <title>The Release 5.1 annotation of Drosophila melanogaster heterochromatin.</title>
        <authorList>
            <person name="Smith C.D."/>
            <person name="Shu S."/>
            <person name="Mungall C.J."/>
            <person name="Karpen G.H."/>
        </authorList>
    </citation>
    <scope>NUCLEOTIDE SEQUENCE [LARGE SCALE GENOMIC DNA]</scope>
    <source>
        <strain evidence="5">Berkeley</strain>
    </source>
</reference>
<dbReference type="SMR" id="X2JB24"/>
<dbReference type="GeneID" id="50286"/>
<reference evidence="5" key="4">
    <citation type="journal article" date="2002" name="Genome Biol.">
        <title>The transposable elements of the Drosophila melanogaster euchromatin: a genomics perspective.</title>
        <authorList>
            <person name="Kaminker J.S."/>
            <person name="Bergman C.M."/>
            <person name="Kronmiller B."/>
            <person name="Carlson J."/>
            <person name="Svirskas R."/>
            <person name="Patel S."/>
            <person name="Frise E."/>
            <person name="Wheeler D.A."/>
            <person name="Lewis S.E."/>
            <person name="Rubin G.M."/>
            <person name="Ashburner M."/>
            <person name="Celniker S.E."/>
        </authorList>
    </citation>
    <scope>NUCLEOTIDE SEQUENCE [LARGE SCALE GENOMIC DNA]</scope>
    <source>
        <strain evidence="5">Berkeley</strain>
    </source>
</reference>
<dbReference type="RefSeq" id="NP_001287059.1">
    <property type="nucleotide sequence ID" value="NM_001300130.1"/>
</dbReference>
<feature type="chain" id="PRO_5015102830" evidence="1">
    <location>
        <begin position="20"/>
        <end position="86"/>
    </location>
</feature>
<evidence type="ECO:0000313" key="5">
    <source>
        <dbReference type="Proteomes" id="UP000000803"/>
    </source>
</evidence>
<keyword evidence="1" id="KW-0732">Signal</keyword>
<dbReference type="KEGG" id="dme:Dmel_CG11051"/>
<reference evidence="5" key="3">
    <citation type="journal article" date="2002" name="Genome Biol.">
        <title>Annotation of the Drosophila melanogaster euchromatic genome: a systematic review.</title>
        <authorList>
            <person name="Misra S."/>
            <person name="Crosby M.A."/>
            <person name="Mungall C.J."/>
            <person name="Matthews B.B."/>
            <person name="Campbell K.S."/>
            <person name="Hradecky P."/>
            <person name="Huang Y."/>
            <person name="Kaminker J.S."/>
            <person name="Millburn G.H."/>
            <person name="Prochnik S.E."/>
            <person name="Smith C.D."/>
            <person name="Tupy J.L."/>
            <person name="Whitfied E.J."/>
            <person name="Bayraktaroglu L."/>
            <person name="Berman B.P."/>
            <person name="Bettencourt B.R."/>
            <person name="Celniker S.E."/>
            <person name="de Grey A.D."/>
            <person name="Drysdale R.A."/>
            <person name="Harris N.L."/>
            <person name="Richter J."/>
            <person name="Russo S."/>
            <person name="Schroeder A.J."/>
            <person name="Shu S.Q."/>
            <person name="Stapleton M."/>
            <person name="Yamada C."/>
            <person name="Ashburner M."/>
            <person name="Gelbart W.M."/>
            <person name="Rubin G.M."/>
            <person name="Lewis S.E."/>
        </authorList>
    </citation>
    <scope>GENOME REANNOTATION</scope>
    <source>
        <strain evidence="5">Berkeley</strain>
    </source>
</reference>
<dbReference type="GO" id="GO:0007218">
    <property type="term" value="P:neuropeptide signaling pathway"/>
    <property type="evidence" value="ECO:0007669"/>
    <property type="project" value="UniProtKB-KW"/>
</dbReference>
<reference evidence="2 5" key="6">
    <citation type="journal article" date="2005" name="PLoS Comput. Biol.">
        <title>Combined evidence annotation of transposable elements in genome sequences.</title>
        <authorList>
            <person name="Quesneville H."/>
            <person name="Bergman C.M."/>
            <person name="Andrieu O."/>
            <person name="Autard D."/>
            <person name="Nouaud D."/>
            <person name="Ashburner M."/>
            <person name="Anxolabehere D."/>
        </authorList>
    </citation>
    <scope>NUCLEOTIDE SEQUENCE [LARGE SCALE GENOMIC DNA]</scope>
    <source>
        <strain evidence="5">Berkeley</strain>
    </source>
</reference>
<dbReference type="DNASU" id="50286"/>
<dbReference type="RefSeq" id="NP_652430.1">
    <property type="nucleotide sequence ID" value="NM_144173.3"/>
</dbReference>
<protein>
    <submittedName>
        <fullName evidence="3">GEO09628p1</fullName>
    </submittedName>
    <submittedName>
        <fullName evidence="2">Neuropeptide-like 2, isoform B</fullName>
    </submittedName>
</protein>
<dbReference type="AlphaFoldDB" id="X2JB24"/>
<reference evidence="2 5" key="1">
    <citation type="journal article" date="2000" name="Science">
        <title>The genome sequence of Drosophila melanogaster.</title>
        <authorList>
            <person name="Adams M.D."/>
            <person name="Celniker S.E."/>
            <person name="Holt R.A."/>
            <person name="Evans C.A."/>
            <person name="Gocayne J.D."/>
            <person name="Amanatides P.G."/>
            <person name="Scherer S.E."/>
            <person name="Li P.W."/>
            <person name="Hoskins R.A."/>
            <person name="Galle R.F."/>
            <person name="George R.A."/>
            <person name="Lewis S.E."/>
            <person name="Richards S."/>
            <person name="Ashburner M."/>
            <person name="Henderson S.N."/>
            <person name="Sutton G.G."/>
            <person name="Wortman J.R."/>
            <person name="Yandell M.D."/>
            <person name="Zhang Q."/>
            <person name="Chen L.X."/>
            <person name="Brandon R.C."/>
            <person name="Rogers Y.H."/>
            <person name="Blazej R.G."/>
            <person name="Champe M."/>
            <person name="Pfeiffer B.D."/>
            <person name="Wan K.H."/>
            <person name="Doyle C."/>
            <person name="Baxter E.G."/>
            <person name="Helt G."/>
            <person name="Nelson C.R."/>
            <person name="Gabor G.L."/>
            <person name="Abril J.F."/>
            <person name="Agbayani A."/>
            <person name="An H.J."/>
            <person name="Andrews-Pfannkoch C."/>
            <person name="Baldwin D."/>
            <person name="Ballew R.M."/>
            <person name="Basu A."/>
            <person name="Baxendale J."/>
            <person name="Bayraktaroglu L."/>
            <person name="Beasley E.M."/>
            <person name="Beeson K.Y."/>
            <person name="Benos P.V."/>
            <person name="Berman B.P."/>
            <person name="Bhandari D."/>
            <person name="Bolshakov S."/>
            <person name="Borkova D."/>
            <person name="Botchan M.R."/>
            <person name="Bouck J."/>
            <person name="Brokstein P."/>
            <person name="Brottier P."/>
            <person name="Burtis K.C."/>
            <person name="Busam D.A."/>
            <person name="Butler H."/>
            <person name="Cadieu E."/>
            <person name="Center A."/>
            <person name="Chandra I."/>
            <person name="Cherry J.M."/>
            <person name="Cawley S."/>
            <person name="Dahlke C."/>
            <person name="Davenport L.B."/>
            <person name="Davies P."/>
            <person name="de Pablos B."/>
            <person name="Delcher A."/>
            <person name="Deng Z."/>
            <person name="Mays A.D."/>
            <person name="Dew I."/>
            <person name="Dietz S.M."/>
            <person name="Dodson K."/>
            <person name="Doup L.E."/>
            <person name="Downes M."/>
            <person name="Dugan-Rocha S."/>
            <person name="Dunkov B.C."/>
            <person name="Dunn P."/>
            <person name="Durbin K.J."/>
            <person name="Evangelista C.C."/>
            <person name="Ferraz C."/>
            <person name="Ferriera S."/>
            <person name="Fleischmann W."/>
            <person name="Fosler C."/>
            <person name="Gabrielian A.E."/>
            <person name="Garg N.S."/>
            <person name="Gelbart W.M."/>
            <person name="Glasser K."/>
            <person name="Glodek A."/>
            <person name="Gong F."/>
            <person name="Gorrell J.H."/>
            <person name="Gu Z."/>
            <person name="Guan P."/>
            <person name="Harris M."/>
            <person name="Harris N.L."/>
            <person name="Harvey D."/>
            <person name="Heiman T.J."/>
            <person name="Hernandez J.R."/>
            <person name="Houck J."/>
            <person name="Hostin D."/>
            <person name="Houston K.A."/>
            <person name="Howland T.J."/>
            <person name="Wei M.H."/>
            <person name="Ibegwam C."/>
            <person name="Jalali M."/>
            <person name="Kalush F."/>
            <person name="Karpen G.H."/>
            <person name="Ke Z."/>
            <person name="Kennison J.A."/>
            <person name="Ketchum K.A."/>
            <person name="Kimmel B.E."/>
            <person name="Kodira C.D."/>
            <person name="Kraft C."/>
            <person name="Kravitz S."/>
            <person name="Kulp D."/>
            <person name="Lai Z."/>
            <person name="Lasko P."/>
            <person name="Lei Y."/>
            <person name="Levitsky A.A."/>
            <person name="Li J."/>
            <person name="Li Z."/>
            <person name="Liang Y."/>
            <person name="Lin X."/>
            <person name="Liu X."/>
            <person name="Mattei B."/>
            <person name="McIntosh T.C."/>
            <person name="McLeod M.P."/>
            <person name="McPherson D."/>
            <person name="Merkulov G."/>
            <person name="Milshina N.V."/>
            <person name="Mobarry C."/>
            <person name="Morris J."/>
            <person name="Moshrefi A."/>
            <person name="Mount S.M."/>
            <person name="Moy M."/>
            <person name="Murphy B."/>
            <person name="Murphy L."/>
            <person name="Muzny D.M."/>
            <person name="Nelson D.L."/>
            <person name="Nelson D.R."/>
            <person name="Nelson K.A."/>
            <person name="Nixon K."/>
            <person name="Nusskern D.R."/>
            <person name="Pacleb J.M."/>
            <person name="Palazzolo M."/>
            <person name="Pittman G.S."/>
            <person name="Pan S."/>
            <person name="Pollard J."/>
            <person name="Puri V."/>
            <person name="Reese M.G."/>
            <person name="Reinert K."/>
            <person name="Remington K."/>
            <person name="Saunders R.D."/>
            <person name="Scheeler F."/>
            <person name="Shen H."/>
            <person name="Shue B.C."/>
            <person name="Siden-Kiamos I."/>
            <person name="Simpson M."/>
            <person name="Skupski M.P."/>
            <person name="Smith T."/>
            <person name="Spier E."/>
            <person name="Spradling A.C."/>
            <person name="Stapleton M."/>
            <person name="Strong R."/>
            <person name="Sun E."/>
            <person name="Svirskas R."/>
            <person name="Tector C."/>
            <person name="Turner R."/>
            <person name="Venter E."/>
            <person name="Wang A.H."/>
            <person name="Wang X."/>
            <person name="Wang Z.Y."/>
            <person name="Wassarman D.A."/>
            <person name="Weinstock G.M."/>
            <person name="Weissenbach J."/>
            <person name="Williams S.M."/>
            <person name="WoodageT"/>
            <person name="Worley K.C."/>
            <person name="Wu D."/>
            <person name="Yang S."/>
            <person name="Yao Q.A."/>
            <person name="Ye J."/>
            <person name="Yeh R.F."/>
            <person name="Zaveri J.S."/>
            <person name="Zhan M."/>
            <person name="Zhang G."/>
            <person name="Zhao Q."/>
            <person name="Zheng L."/>
            <person name="Zheng X.H."/>
            <person name="Zhong F.N."/>
            <person name="Zhong W."/>
            <person name="Zhou X."/>
            <person name="Zhu S."/>
            <person name="Zhu X."/>
            <person name="Smith H.O."/>
            <person name="Gibbs R.A."/>
            <person name="Myers E.W."/>
            <person name="Rubin G.M."/>
            <person name="Venter J.C."/>
        </authorList>
    </citation>
    <scope>NUCLEOTIDE SEQUENCE [LARGE SCALE GENOMIC DNA]</scope>
    <source>
        <strain evidence="5">Berkeley</strain>
    </source>
</reference>
<evidence type="ECO:0000313" key="3">
    <source>
        <dbReference type="EMBL" id="ANY27766.1"/>
    </source>
</evidence>
<sequence>MAKLAICILVFALFALALSARVPREESNPAQEFLTKAQGDFNEFIEKLKALDAKKVEGLFKDGLNTVQEGLQKLNETFLQAPAAST</sequence>
<reference evidence="2 5" key="5">
    <citation type="journal article" date="2002" name="Genome Biol.">
        <title>Heterochromatic sequences in a Drosophila whole-genome shotgun assembly.</title>
        <authorList>
            <person name="Hoskins R.A."/>
            <person name="Smith C.D."/>
            <person name="Carlson J.W."/>
            <person name="Carvalho A.B."/>
            <person name="Halpern A."/>
            <person name="Kaminker J.S."/>
            <person name="Kennedy C."/>
            <person name="Mungall C.J."/>
            <person name="Sullivan B.A."/>
            <person name="Sutton G.G."/>
            <person name="Yasuhara J.C."/>
            <person name="Wakimoto B.T."/>
            <person name="Myers E.W."/>
            <person name="Celniker S.E."/>
            <person name="Rubin G.M."/>
            <person name="Karpen G.H."/>
        </authorList>
    </citation>
    <scope>NUCLEOTIDE SEQUENCE [LARGE SCALE GENOMIC DNA]</scope>
    <source>
        <strain evidence="5">Berkeley</strain>
    </source>
</reference>
<keyword evidence="5" id="KW-1185">Reference proteome</keyword>
<dbReference type="Proteomes" id="UP000000803">
    <property type="component" value="Chromosome 3L"/>
</dbReference>
<reference evidence="2" key="15">
    <citation type="submission" date="2022-11" db="EMBL/GenBank/DDBJ databases">
        <authorList>
            <consortium name="FlyBase"/>
        </authorList>
    </citation>
    <scope>NUCLEOTIDE SEQUENCE</scope>
</reference>
<dbReference type="FlyBase" id="FBgn0287423">
    <property type="gene designation" value="Nplp2"/>
</dbReference>
<accession>X2JB24</accession>
<dbReference type="BioGRID-ORCS" id="50286">
    <property type="hits" value="0 hits in 1 CRISPR screen"/>
</dbReference>
<reference evidence="2" key="12">
    <citation type="journal article" date="2015" name="Genome Res.">
        <title>The Release 6 reference sequence of the Drosophila melanogaster genome.</title>
        <authorList>
            <person name="Hoskins R.A."/>
            <person name="Carlson J.W."/>
            <person name="Wan K.H."/>
            <person name="Park S."/>
            <person name="Mendez I."/>
            <person name="Galle S.E."/>
            <person name="Booth B.W."/>
            <person name="Pfeiffer B.D."/>
            <person name="George R.A."/>
            <person name="Svirskas R."/>
            <person name="Krzywinski M."/>
            <person name="Schein J."/>
            <person name="Accardo M.C."/>
            <person name="Damia E."/>
            <person name="Messina G."/>
            <person name="Mendez-Lago M."/>
            <person name="de Pablos B."/>
            <person name="Demakova O.V."/>
            <person name="Andreyeva E.N."/>
            <person name="Boldyreva L.V."/>
            <person name="Marra M."/>
            <person name="Carvalho A.B."/>
            <person name="Dimitri P."/>
            <person name="Villasante A."/>
            <person name="Zhimulev I.F."/>
            <person name="Rubin G.M."/>
            <person name="Karpen G.H."/>
            <person name="Celniker S.E."/>
        </authorList>
    </citation>
    <scope>NUCLEOTIDE SEQUENCE</scope>
</reference>
<dbReference type="ExpressionAtlas" id="X2JB24">
    <property type="expression patterns" value="baseline and differential"/>
</dbReference>
<reference evidence="2" key="11">
    <citation type="journal article" date="2015" name="G3 (Bethesda)">
        <title>Gene Model Annotations for Drosophila melanogaster: The Rule-Benders.</title>
        <authorList>
            <consortium name="FlyBase Consortium"/>
            <person name="Crosby M.A."/>
            <person name="Gramates L.S."/>
            <person name="Dos Santos G."/>
            <person name="Matthews B.B."/>
            <person name="St Pierre S.E."/>
            <person name="Zhou P."/>
            <person name="Schroeder A.J."/>
            <person name="Falls K."/>
            <person name="Emmert D.B."/>
            <person name="Russo S.M."/>
            <person name="Gelbart W.M."/>
            <person name="null"/>
        </authorList>
    </citation>
    <scope>NUCLEOTIDE SEQUENCE</scope>
</reference>
<reference evidence="2" key="14">
    <citation type="submission" date="2022-11" db="EMBL/GenBank/DDBJ databases">
        <title>Drosophila melanogaster release 4 sequence.</title>
        <authorList>
            <consortium name="Berkeley Drosophila Genome Project"/>
            <person name="Celniker S."/>
            <person name="Carlson J."/>
            <person name="Wan K."/>
            <person name="Pfeiffer B."/>
            <person name="Frise E."/>
            <person name="George R."/>
            <person name="Hoskins R."/>
            <person name="Stapleton M."/>
            <person name="Pacleb J."/>
            <person name="Park S."/>
            <person name="Svirskas R."/>
            <person name="Smith E."/>
            <person name="Yu C."/>
            <person name="Rubin G."/>
        </authorList>
    </citation>
    <scope>NUCLEOTIDE SEQUENCE</scope>
</reference>
<reference evidence="5" key="2">
    <citation type="journal article" date="2002" name="Genome Biol.">
        <title>Finishing a whole-genome shotgun: release 3 of the Drosophila melanogaster euchromatic genome sequence.</title>
        <authorList>
            <person name="Celniker S.E."/>
            <person name="Wheeler D.A."/>
            <person name="Kronmiller B."/>
            <person name="Carlson J.W."/>
            <person name="Halpern A."/>
            <person name="Patel S."/>
            <person name="Adams M."/>
            <person name="Champe M."/>
            <person name="Dugan S.P."/>
            <person name="Frise E."/>
            <person name="Hodgson A."/>
            <person name="George R.A."/>
            <person name="Hoskins R.A."/>
            <person name="Laverty T."/>
            <person name="Muzny D.M."/>
            <person name="Nelson C.R."/>
            <person name="Pacleb J.M."/>
            <person name="Park S."/>
            <person name="Pfeiffer B.D."/>
            <person name="Richards S."/>
            <person name="Sodergren E.J."/>
            <person name="Svirskas R."/>
            <person name="Tabor P.E."/>
            <person name="Wan K."/>
            <person name="Stapleton M."/>
            <person name="Sutton G.G."/>
            <person name="Venter C."/>
            <person name="Weinstock G."/>
            <person name="Scherer S.E."/>
            <person name="Myers E.W."/>
            <person name="Gibbs R.A."/>
            <person name="Rubin G.M."/>
        </authorList>
    </citation>
    <scope>NUCLEOTIDE SEQUENCE [LARGE SCALE GENOMIC DNA]</scope>
    <source>
        <strain evidence="5">Berkeley</strain>
    </source>
</reference>
<organism evidence="2 5">
    <name type="scientific">Drosophila melanogaster</name>
    <name type="common">Fruit fly</name>
    <dbReference type="NCBI Taxonomy" id="7227"/>
    <lineage>
        <taxon>Eukaryota</taxon>
        <taxon>Metazoa</taxon>
        <taxon>Ecdysozoa</taxon>
        <taxon>Arthropoda</taxon>
        <taxon>Hexapoda</taxon>
        <taxon>Insecta</taxon>
        <taxon>Pterygota</taxon>
        <taxon>Neoptera</taxon>
        <taxon>Endopterygota</taxon>
        <taxon>Diptera</taxon>
        <taxon>Brachycera</taxon>
        <taxon>Muscomorpha</taxon>
        <taxon>Ephydroidea</taxon>
        <taxon>Drosophilidae</taxon>
        <taxon>Drosophila</taxon>
        <taxon>Sophophora</taxon>
    </lineage>
</organism>
<dbReference type="VEuPathDB" id="VectorBase:FBgn0287423"/>
<dbReference type="OrthoDB" id="10569403at2759"/>
<name>X2JB24_DROME</name>
<dbReference type="OMA" id="APAASTX"/>
<gene>
    <name evidence="2 4" type="primary">Nplp2</name>
    <name evidence="2" type="synonym">BcDNA:RH08410</name>
    <name evidence="2" type="synonym">DIM 7</name>
    <name evidence="2" type="synonym">DIM7</name>
    <name evidence="2" type="synonym">Dmel\CG11051</name>
    <name evidence="2" type="synonym">IM7</name>
    <name evidence="2" type="synonym">NEF</name>
    <name evidence="2" type="synonym">NPLP 2</name>
    <name evidence="2" type="synonym">NPLP2</name>
    <name evidence="2" type="synonym">nplp2</name>
    <name evidence="4" type="ORF">CG11051</name>
    <name evidence="2" type="ORF">Dmel_CG11051</name>
</gene>
<evidence type="ECO:0000313" key="4">
    <source>
        <dbReference type="FlyBase" id="FBgn0287423"/>
    </source>
</evidence>
<dbReference type="CTD" id="50286"/>
<keyword evidence="2" id="KW-0527">Neuropeptide</keyword>